<accession>A0AAN9SSM1</accession>
<comment type="caution">
    <text evidence="1">The sequence shown here is derived from an EMBL/GenBank/DDBJ whole genome shotgun (WGS) entry which is preliminary data.</text>
</comment>
<organism evidence="1 2">
    <name type="scientific">Psophocarpus tetragonolobus</name>
    <name type="common">Winged bean</name>
    <name type="synonym">Dolichos tetragonolobus</name>
    <dbReference type="NCBI Taxonomy" id="3891"/>
    <lineage>
        <taxon>Eukaryota</taxon>
        <taxon>Viridiplantae</taxon>
        <taxon>Streptophyta</taxon>
        <taxon>Embryophyta</taxon>
        <taxon>Tracheophyta</taxon>
        <taxon>Spermatophyta</taxon>
        <taxon>Magnoliopsida</taxon>
        <taxon>eudicotyledons</taxon>
        <taxon>Gunneridae</taxon>
        <taxon>Pentapetalae</taxon>
        <taxon>rosids</taxon>
        <taxon>fabids</taxon>
        <taxon>Fabales</taxon>
        <taxon>Fabaceae</taxon>
        <taxon>Papilionoideae</taxon>
        <taxon>50 kb inversion clade</taxon>
        <taxon>NPAAA clade</taxon>
        <taxon>indigoferoid/millettioid clade</taxon>
        <taxon>Phaseoleae</taxon>
        <taxon>Psophocarpus</taxon>
    </lineage>
</organism>
<gene>
    <name evidence="1" type="ORF">VNO78_06980</name>
</gene>
<keyword evidence="2" id="KW-1185">Reference proteome</keyword>
<dbReference type="AlphaFoldDB" id="A0AAN9SSM1"/>
<protein>
    <submittedName>
        <fullName evidence="1">Uncharacterized protein</fullName>
    </submittedName>
</protein>
<reference evidence="1 2" key="1">
    <citation type="submission" date="2024-01" db="EMBL/GenBank/DDBJ databases">
        <title>The genomes of 5 underutilized Papilionoideae crops provide insights into root nodulation and disease resistanc.</title>
        <authorList>
            <person name="Jiang F."/>
        </authorList>
    </citation>
    <scope>NUCLEOTIDE SEQUENCE [LARGE SCALE GENOMIC DNA]</scope>
    <source>
        <strain evidence="1">DUOXIRENSHENG_FW03</strain>
        <tissue evidence="1">Leaves</tissue>
    </source>
</reference>
<sequence>MGMVLPRLSFAWAPKMKCSPNFCNCLVRFSSSVGKSLLVSSTREDFEEATTPGEATSNLFWRGMSHFLLFLTGWCRSCCHALVSISVVFGVGIGVHLGHLCSVKTAAQGPSHLLLSVHVIELEVGHYCCMMKDTILAPFWSATWRILTQFVQPHCSESMADVDALSCPYAYCCSYVQVAELLISHKDRRTINFISEVTLDYNILLFQRNWHALQILIDANTSFLIYCM</sequence>
<dbReference type="EMBL" id="JAYMYS010000002">
    <property type="protein sequence ID" value="KAK7405559.1"/>
    <property type="molecule type" value="Genomic_DNA"/>
</dbReference>
<proteinExistence type="predicted"/>
<name>A0AAN9SSM1_PSOTE</name>
<dbReference type="Proteomes" id="UP001386955">
    <property type="component" value="Unassembled WGS sequence"/>
</dbReference>
<evidence type="ECO:0000313" key="2">
    <source>
        <dbReference type="Proteomes" id="UP001386955"/>
    </source>
</evidence>
<evidence type="ECO:0000313" key="1">
    <source>
        <dbReference type="EMBL" id="KAK7405559.1"/>
    </source>
</evidence>